<evidence type="ECO:0008006" key="3">
    <source>
        <dbReference type="Google" id="ProtNLM"/>
    </source>
</evidence>
<organism evidence="1 2">
    <name type="scientific">Streptomyces marincola</name>
    <dbReference type="NCBI Taxonomy" id="2878388"/>
    <lineage>
        <taxon>Bacteria</taxon>
        <taxon>Bacillati</taxon>
        <taxon>Actinomycetota</taxon>
        <taxon>Actinomycetes</taxon>
        <taxon>Kitasatosporales</taxon>
        <taxon>Streptomycetaceae</taxon>
        <taxon>Streptomyces</taxon>
    </lineage>
</organism>
<dbReference type="Pfam" id="PF19086">
    <property type="entry name" value="Terpene_syn_C_2"/>
    <property type="match status" value="1"/>
</dbReference>
<dbReference type="Gene3D" id="1.10.600.10">
    <property type="entry name" value="Farnesyl Diphosphate Synthase"/>
    <property type="match status" value="1"/>
</dbReference>
<name>A0A1W7D0K8_9ACTN</name>
<dbReference type="KEGG" id="smao:CAG99_18350"/>
<reference evidence="1 2" key="1">
    <citation type="submission" date="2017-05" db="EMBL/GenBank/DDBJ databases">
        <title>Complete genome sequence of Streptomyces sp. SCSIO 03032 revealed the diverse biosynthetic pathways for its bioactive secondary metabolites.</title>
        <authorList>
            <person name="Ma L."/>
            <person name="Zhu Y."/>
            <person name="Zhang W."/>
            <person name="Zhang G."/>
            <person name="Tian X."/>
            <person name="Zhang S."/>
            <person name="Zhang C."/>
        </authorList>
    </citation>
    <scope>NUCLEOTIDE SEQUENCE [LARGE SCALE GENOMIC DNA]</scope>
    <source>
        <strain evidence="1 2">SCSIO 03032</strain>
    </source>
</reference>
<dbReference type="InterPro" id="IPR008949">
    <property type="entry name" value="Isoprenoid_synthase_dom_sf"/>
</dbReference>
<dbReference type="SUPFAM" id="SSF48576">
    <property type="entry name" value="Terpenoid synthases"/>
    <property type="match status" value="1"/>
</dbReference>
<sequence length="361" mass="39424">MRETGTDAPVTDPPVLYCPIAPAVHPQAERIEAECRAWLAAWGLFADEAGRARLAGARAGELAARVLPRGSSEGVRLVADYRMWLFAFDDLAGAGTAAHRSWPGLATASCRLRRVLDAPWADPGGDPWARALRELRLRVEALATPVQLDRWIAATGHYLAGLAWEGAHRRTGATPSLNDWAVHHLHSGAAPACVALLDVVEGYELPTAQALRPEIRALTEMCATLVAWDGDIVARARGVSRPGDRRDLVDLTAREYGCPPAQALLRAVAGRDRVMQRFQALRARVEPGAPEPVRRYLAGLSTWVRGHLDWSVRPDGYRRGGVLTPGRVRLSGRPSAPDDRPLPLPALAWWWRMPGDAPARR</sequence>
<dbReference type="EMBL" id="CP021121">
    <property type="protein sequence ID" value="ARQ70542.1"/>
    <property type="molecule type" value="Genomic_DNA"/>
</dbReference>
<dbReference type="AlphaFoldDB" id="A0A1W7D0K8"/>
<keyword evidence="2" id="KW-1185">Reference proteome</keyword>
<protein>
    <recommendedName>
        <fullName evidence="3">Terpene synthase</fullName>
    </recommendedName>
</protein>
<dbReference type="RefSeq" id="WP_086160392.1">
    <property type="nucleotide sequence ID" value="NZ_CP021121.1"/>
</dbReference>
<gene>
    <name evidence="1" type="ORF">CAG99_18350</name>
</gene>
<proteinExistence type="predicted"/>
<dbReference type="Proteomes" id="UP000194218">
    <property type="component" value="Chromosome"/>
</dbReference>
<evidence type="ECO:0000313" key="1">
    <source>
        <dbReference type="EMBL" id="ARQ70542.1"/>
    </source>
</evidence>
<dbReference type="OrthoDB" id="2989600at2"/>
<evidence type="ECO:0000313" key="2">
    <source>
        <dbReference type="Proteomes" id="UP000194218"/>
    </source>
</evidence>
<accession>A0A1W7D0K8</accession>